<evidence type="ECO:0000313" key="4">
    <source>
        <dbReference type="EMBL" id="RWA03071.1"/>
    </source>
</evidence>
<evidence type="ECO:0000256" key="2">
    <source>
        <dbReference type="SAM" id="MobiDB-lite"/>
    </source>
</evidence>
<dbReference type="SMART" id="SM00220">
    <property type="entry name" value="S_TKc"/>
    <property type="match status" value="1"/>
</dbReference>
<dbReference type="GO" id="GO:0004672">
    <property type="term" value="F:protein kinase activity"/>
    <property type="evidence" value="ECO:0007669"/>
    <property type="project" value="InterPro"/>
</dbReference>
<dbReference type="Gene3D" id="1.10.510.10">
    <property type="entry name" value="Transferase(Phosphotransferase) domain 1"/>
    <property type="match status" value="1"/>
</dbReference>
<dbReference type="InterPro" id="IPR000719">
    <property type="entry name" value="Prot_kinase_dom"/>
</dbReference>
<evidence type="ECO:0000259" key="3">
    <source>
        <dbReference type="PROSITE" id="PS50011"/>
    </source>
</evidence>
<name>A0A439CLN8_9PEZI</name>
<dbReference type="GO" id="GO:0005524">
    <property type="term" value="F:ATP binding"/>
    <property type="evidence" value="ECO:0007669"/>
    <property type="project" value="UniProtKB-UniRule"/>
</dbReference>
<feature type="binding site" evidence="1">
    <location>
        <position position="136"/>
    </location>
    <ligand>
        <name>ATP</name>
        <dbReference type="ChEBI" id="CHEBI:30616"/>
    </ligand>
</feature>
<dbReference type="SUPFAM" id="SSF56112">
    <property type="entry name" value="Protein kinase-like (PK-like)"/>
    <property type="match status" value="1"/>
</dbReference>
<dbReference type="InterPro" id="IPR017441">
    <property type="entry name" value="Protein_kinase_ATP_BS"/>
</dbReference>
<keyword evidence="1" id="KW-0547">Nucleotide-binding</keyword>
<dbReference type="PROSITE" id="PS00107">
    <property type="entry name" value="PROTEIN_KINASE_ATP"/>
    <property type="match status" value="1"/>
</dbReference>
<dbReference type="STRING" id="363999.A0A439CLN8"/>
<feature type="compositionally biased region" description="Low complexity" evidence="2">
    <location>
        <begin position="682"/>
        <end position="696"/>
    </location>
</feature>
<accession>A0A439CLN8</accession>
<feature type="region of interest" description="Disordered" evidence="2">
    <location>
        <begin position="219"/>
        <end position="245"/>
    </location>
</feature>
<feature type="domain" description="Protein kinase" evidence="3">
    <location>
        <begin position="103"/>
        <end position="502"/>
    </location>
</feature>
<dbReference type="PROSITE" id="PS50011">
    <property type="entry name" value="PROTEIN_KINASE_DOM"/>
    <property type="match status" value="1"/>
</dbReference>
<dbReference type="AlphaFoldDB" id="A0A439CLN8"/>
<sequence length="709" mass="79133">MKAWTTEERIDRWRKKKYYEFRNYREGRHIDVDDYQDLPRAGEAPEVYYPAMAQFADPVILRDRDEMDIDNVADPLHLPYQYVRAYRTCQTLKQQFAQSFPHLRYQKCLGWGGNGMAAAFEDIDGNGQKVRSVVVKMLFSNSPEAMQMETEMRKFPVLEARTRSRVVLDRMLMAPRLEQSRQVAFFPNPNRTVYLRAEHIVQILYDNAHGLFSGDNDDKDVDLRMDTDDGGNNDGDPGPSATGGRPRFNVFMTELLANGDLSHFIAKVWSHQEVFPNQVLWHFFLCFVRMCIGLAYPPKETDTLKDLPAPVSEVIPPGDPRRIVHFDFDPRNIFIGEVGEGTAAEHSFTPLLKLGDFGLATEIKPEKSDFYYERFRSVGKRGYYSPEQFCVDWEYIAPDTFQIHNHPIAGNYGIHTNIWAVGYVMESLITACHPAQPPVPTEVSDTPPQGKDKYFTYAGHLKQDVYNNFDRDLISVVMRCQAHLPADRPTLAELLQIAEAGVAKGGDGMWQQLSDWVNKILYEPPPDLPDYMKGLVRVQGREIVGHPPVNPIRPPNAPPPGAAQTGFGGRPQRRPLHARGLRDQPWAYHGGAPPEPARPPLPAIEPLGPLHQGALVASPDQLETGQALAGPLGALRLGEAGQARRRGGPLSGRGRGGRGRGVFQQGAVPDPFARRRGGFQQGAVPDPFAPAPAGGQQPPPPAGQGWSSS</sequence>
<comment type="caution">
    <text evidence="4">The sequence shown here is derived from an EMBL/GenBank/DDBJ whole genome shotgun (WGS) entry which is preliminary data.</text>
</comment>
<dbReference type="InterPro" id="IPR011009">
    <property type="entry name" value="Kinase-like_dom_sf"/>
</dbReference>
<dbReference type="PANTHER" id="PTHR44305:SF24">
    <property type="entry name" value="TYROSINE-PROTEIN KINASE C03B1.5-RELATED"/>
    <property type="match status" value="1"/>
</dbReference>
<dbReference type="InterPro" id="IPR053083">
    <property type="entry name" value="TF_kinase-domain_protein"/>
</dbReference>
<dbReference type="EMBL" id="RYZI01000965">
    <property type="protein sequence ID" value="RWA03071.1"/>
    <property type="molecule type" value="Genomic_DNA"/>
</dbReference>
<gene>
    <name evidence="4" type="ORF">EKO27_g12034</name>
</gene>
<dbReference type="Pfam" id="PF00069">
    <property type="entry name" value="Pkinase"/>
    <property type="match status" value="1"/>
</dbReference>
<feature type="region of interest" description="Disordered" evidence="2">
    <location>
        <begin position="637"/>
        <end position="709"/>
    </location>
</feature>
<protein>
    <recommendedName>
        <fullName evidence="3">Protein kinase domain-containing protein</fullName>
    </recommendedName>
</protein>
<keyword evidence="5" id="KW-1185">Reference proteome</keyword>
<evidence type="ECO:0000256" key="1">
    <source>
        <dbReference type="PROSITE-ProRule" id="PRU10141"/>
    </source>
</evidence>
<evidence type="ECO:0000313" key="5">
    <source>
        <dbReference type="Proteomes" id="UP000286045"/>
    </source>
</evidence>
<organism evidence="4 5">
    <name type="scientific">Xylaria grammica</name>
    <dbReference type="NCBI Taxonomy" id="363999"/>
    <lineage>
        <taxon>Eukaryota</taxon>
        <taxon>Fungi</taxon>
        <taxon>Dikarya</taxon>
        <taxon>Ascomycota</taxon>
        <taxon>Pezizomycotina</taxon>
        <taxon>Sordariomycetes</taxon>
        <taxon>Xylariomycetidae</taxon>
        <taxon>Xylariales</taxon>
        <taxon>Xylariaceae</taxon>
        <taxon>Xylaria</taxon>
    </lineage>
</organism>
<feature type="compositionally biased region" description="Pro residues" evidence="2">
    <location>
        <begin position="548"/>
        <end position="561"/>
    </location>
</feature>
<dbReference type="Proteomes" id="UP000286045">
    <property type="component" value="Unassembled WGS sequence"/>
</dbReference>
<feature type="compositionally biased region" description="Pro residues" evidence="2">
    <location>
        <begin position="593"/>
        <end position="603"/>
    </location>
</feature>
<dbReference type="PANTHER" id="PTHR44305">
    <property type="entry name" value="SI:DKEY-192D15.2-RELATED"/>
    <property type="match status" value="1"/>
</dbReference>
<keyword evidence="1" id="KW-0067">ATP-binding</keyword>
<feature type="region of interest" description="Disordered" evidence="2">
    <location>
        <begin position="548"/>
        <end position="607"/>
    </location>
</feature>
<reference evidence="4 5" key="1">
    <citation type="submission" date="2018-12" db="EMBL/GenBank/DDBJ databases">
        <title>Draft genome sequence of Xylaria grammica IHI A82.</title>
        <authorList>
            <person name="Buettner E."/>
            <person name="Kellner H."/>
        </authorList>
    </citation>
    <scope>NUCLEOTIDE SEQUENCE [LARGE SCALE GENOMIC DNA]</scope>
    <source>
        <strain evidence="4 5">IHI A82</strain>
    </source>
</reference>
<proteinExistence type="predicted"/>